<evidence type="ECO:0000313" key="1">
    <source>
        <dbReference type="EMBL" id="CAH0023405.1"/>
    </source>
</evidence>
<proteinExistence type="predicted"/>
<feature type="non-terminal residue" evidence="1">
    <location>
        <position position="142"/>
    </location>
</feature>
<evidence type="ECO:0000313" key="2">
    <source>
        <dbReference type="Proteomes" id="UP000696573"/>
    </source>
</evidence>
<comment type="caution">
    <text evidence="1">The sequence shown here is derived from an EMBL/GenBank/DDBJ whole genome shotgun (WGS) entry which is preliminary data.</text>
</comment>
<sequence>MADLVLRSEVEETLNEYQEPVKDAGPIRHLSPGRPRRLASDQLVMGECPEDIWAMTSGNPPGKSPLSQDLAGAQVGVYKTYAVNKIAPVRLAQISIEYWLRPEHRELQGGIVWVTSMAGDIRGLLHPFYYSSQAAVTPILHA</sequence>
<accession>A0A9N9VG75</accession>
<dbReference type="Proteomes" id="UP000696573">
    <property type="component" value="Unassembled WGS sequence"/>
</dbReference>
<dbReference type="EMBL" id="CABFNQ020000692">
    <property type="protein sequence ID" value="CAH0023405.1"/>
    <property type="molecule type" value="Genomic_DNA"/>
</dbReference>
<protein>
    <submittedName>
        <fullName evidence="1">Uncharacterized protein</fullName>
    </submittedName>
</protein>
<dbReference type="OrthoDB" id="10490911at2759"/>
<name>A0A9N9VG75_9HYPO</name>
<organism evidence="1 2">
    <name type="scientific">Clonostachys rhizophaga</name>
    <dbReference type="NCBI Taxonomy" id="160324"/>
    <lineage>
        <taxon>Eukaryota</taxon>
        <taxon>Fungi</taxon>
        <taxon>Dikarya</taxon>
        <taxon>Ascomycota</taxon>
        <taxon>Pezizomycotina</taxon>
        <taxon>Sordariomycetes</taxon>
        <taxon>Hypocreomycetidae</taxon>
        <taxon>Hypocreales</taxon>
        <taxon>Bionectriaceae</taxon>
        <taxon>Clonostachys</taxon>
    </lineage>
</organism>
<dbReference type="AlphaFoldDB" id="A0A9N9VG75"/>
<reference evidence="1" key="1">
    <citation type="submission" date="2021-10" db="EMBL/GenBank/DDBJ databases">
        <authorList>
            <person name="Piombo E."/>
        </authorList>
    </citation>
    <scope>NUCLEOTIDE SEQUENCE</scope>
</reference>
<gene>
    <name evidence="1" type="ORF">CRHIZ90672A_00010849</name>
</gene>
<keyword evidence="2" id="KW-1185">Reference proteome</keyword>